<reference evidence="3" key="1">
    <citation type="submission" date="2006-10" db="EMBL/GenBank/DDBJ databases">
        <authorList>
            <person name="Amadeo P."/>
            <person name="Zhao Q."/>
            <person name="Wortman J."/>
            <person name="Fraser-Liggett C."/>
            <person name="Carlton J."/>
        </authorList>
    </citation>
    <scope>NUCLEOTIDE SEQUENCE</scope>
    <source>
        <strain evidence="3">G3</strain>
    </source>
</reference>
<dbReference type="Pfam" id="PF13426">
    <property type="entry name" value="PAS_9"/>
    <property type="match status" value="1"/>
</dbReference>
<dbReference type="SMR" id="A2EN85"/>
<dbReference type="CDD" id="cd00130">
    <property type="entry name" value="PAS"/>
    <property type="match status" value="1"/>
</dbReference>
<accession>A2EN85</accession>
<proteinExistence type="predicted"/>
<dbReference type="PROSITE" id="PS50112">
    <property type="entry name" value="PAS"/>
    <property type="match status" value="1"/>
</dbReference>
<feature type="transmembrane region" description="Helical" evidence="1">
    <location>
        <begin position="193"/>
        <end position="211"/>
    </location>
</feature>
<keyword evidence="1" id="KW-0472">Membrane</keyword>
<dbReference type="InterPro" id="IPR000014">
    <property type="entry name" value="PAS"/>
</dbReference>
<dbReference type="EMBL" id="DS113437">
    <property type="protein sequence ID" value="EAY05922.1"/>
    <property type="molecule type" value="Genomic_DNA"/>
</dbReference>
<evidence type="ECO:0000313" key="4">
    <source>
        <dbReference type="Proteomes" id="UP000001542"/>
    </source>
</evidence>
<keyword evidence="1" id="KW-1133">Transmembrane helix</keyword>
<dbReference type="Proteomes" id="UP000001542">
    <property type="component" value="Unassembled WGS sequence"/>
</dbReference>
<keyword evidence="4" id="KW-1185">Reference proteome</keyword>
<evidence type="ECO:0000313" key="3">
    <source>
        <dbReference type="EMBL" id="EAY05922.1"/>
    </source>
</evidence>
<protein>
    <submittedName>
        <fullName evidence="3">PAS domain S-box family protein</fullName>
    </submittedName>
</protein>
<evidence type="ECO:0000256" key="1">
    <source>
        <dbReference type="SAM" id="Phobius"/>
    </source>
</evidence>
<dbReference type="NCBIfam" id="TIGR00229">
    <property type="entry name" value="sensory_box"/>
    <property type="match status" value="1"/>
</dbReference>
<organism evidence="3 4">
    <name type="scientific">Trichomonas vaginalis (strain ATCC PRA-98 / G3)</name>
    <dbReference type="NCBI Taxonomy" id="412133"/>
    <lineage>
        <taxon>Eukaryota</taxon>
        <taxon>Metamonada</taxon>
        <taxon>Parabasalia</taxon>
        <taxon>Trichomonadida</taxon>
        <taxon>Trichomonadidae</taxon>
        <taxon>Trichomonas</taxon>
    </lineage>
</organism>
<dbReference type="AlphaFoldDB" id="A2EN85"/>
<keyword evidence="1" id="KW-0812">Transmembrane</keyword>
<name>A2EN85_TRIV3</name>
<dbReference type="InParanoid" id="A2EN85"/>
<dbReference type="VEuPathDB" id="TrichDB:TVAGG3_0546080"/>
<evidence type="ECO:0000259" key="2">
    <source>
        <dbReference type="PROSITE" id="PS50112"/>
    </source>
</evidence>
<dbReference type="VEuPathDB" id="TrichDB:TVAG_353630"/>
<feature type="transmembrane region" description="Helical" evidence="1">
    <location>
        <begin position="394"/>
        <end position="414"/>
    </location>
</feature>
<dbReference type="RefSeq" id="XP_001318145.1">
    <property type="nucleotide sequence ID" value="XM_001318110.1"/>
</dbReference>
<dbReference type="SUPFAM" id="SSF55785">
    <property type="entry name" value="PYP-like sensor domain (PAS domain)"/>
    <property type="match status" value="1"/>
</dbReference>
<sequence length="585" mass="66493">MNGILNSLALIGQGDNAYEAGPEIITEVSKINVCSNGRKVNEFNASLLDLLVFLAFDYNWIAGDLNLGMYKQNIFKDDFFCQATLNVNSVTVHSFQSLKSLLYYGLEHSQNYSKLFLIWLIAGAICISLAATVPVFLVILSYKNMVNKAMKMLLNLNASIKEQAKIQLRIDNLNNNDTLTAQIDRSHDASPSVVPLINFIIVVGIVVMYAFECNTAIKLNDSTSLFTKWFYLSAQRMVTINEIASNCVQLVLLGDRNLEQNVVDQEEMEERTEEYIHVLQLLTSILVNGNETLKASLGYDSTLDAYQISDTCDLGYNPRTVHDMYACTSLSKQLVMFESIIDNILKNHQNYGGSLNQEYPLNLLHILEFHIFPNILRVSDRIAELVENYFDQNMLIMLILTILGCALAFVNFLLSLSYRNQMITTYRLLLVLFQRLPPEVIINNKEILDFFTRKKKNDDEDKMSVAKSIVYKAKECIVITNENAIVEIVNQSYTDNTGIQPDQMLGQDILNFIAMEDNDKINQQIQLMLSGQGSLFWQDHIKLINDNNKAIPFIVQMIGMKDKENSTKVESIVFILTNEEEEIKK</sequence>
<dbReference type="KEGG" id="tva:4763793"/>
<feature type="domain" description="PAS" evidence="2">
    <location>
        <begin position="477"/>
        <end position="532"/>
    </location>
</feature>
<feature type="transmembrane region" description="Helical" evidence="1">
    <location>
        <begin position="116"/>
        <end position="142"/>
    </location>
</feature>
<dbReference type="Gene3D" id="3.30.450.20">
    <property type="entry name" value="PAS domain"/>
    <property type="match status" value="1"/>
</dbReference>
<reference evidence="3" key="2">
    <citation type="journal article" date="2007" name="Science">
        <title>Draft genome sequence of the sexually transmitted pathogen Trichomonas vaginalis.</title>
        <authorList>
            <person name="Carlton J.M."/>
            <person name="Hirt R.P."/>
            <person name="Silva J.C."/>
            <person name="Delcher A.L."/>
            <person name="Schatz M."/>
            <person name="Zhao Q."/>
            <person name="Wortman J.R."/>
            <person name="Bidwell S.L."/>
            <person name="Alsmark U.C.M."/>
            <person name="Besteiro S."/>
            <person name="Sicheritz-Ponten T."/>
            <person name="Noel C.J."/>
            <person name="Dacks J.B."/>
            <person name="Foster P.G."/>
            <person name="Simillion C."/>
            <person name="Van de Peer Y."/>
            <person name="Miranda-Saavedra D."/>
            <person name="Barton G.J."/>
            <person name="Westrop G.D."/>
            <person name="Mueller S."/>
            <person name="Dessi D."/>
            <person name="Fiori P.L."/>
            <person name="Ren Q."/>
            <person name="Paulsen I."/>
            <person name="Zhang H."/>
            <person name="Bastida-Corcuera F.D."/>
            <person name="Simoes-Barbosa A."/>
            <person name="Brown M.T."/>
            <person name="Hayes R.D."/>
            <person name="Mukherjee M."/>
            <person name="Okumura C.Y."/>
            <person name="Schneider R."/>
            <person name="Smith A.J."/>
            <person name="Vanacova S."/>
            <person name="Villalvazo M."/>
            <person name="Haas B.J."/>
            <person name="Pertea M."/>
            <person name="Feldblyum T.V."/>
            <person name="Utterback T.R."/>
            <person name="Shu C.L."/>
            <person name="Osoegawa K."/>
            <person name="de Jong P.J."/>
            <person name="Hrdy I."/>
            <person name="Horvathova L."/>
            <person name="Zubacova Z."/>
            <person name="Dolezal P."/>
            <person name="Malik S.B."/>
            <person name="Logsdon J.M. Jr."/>
            <person name="Henze K."/>
            <person name="Gupta A."/>
            <person name="Wang C.C."/>
            <person name="Dunne R.L."/>
            <person name="Upcroft J.A."/>
            <person name="Upcroft P."/>
            <person name="White O."/>
            <person name="Salzberg S.L."/>
            <person name="Tang P."/>
            <person name="Chiu C.-H."/>
            <person name="Lee Y.-S."/>
            <person name="Embley T.M."/>
            <person name="Coombs G.H."/>
            <person name="Mottram J.C."/>
            <person name="Tachezy J."/>
            <person name="Fraser-Liggett C.M."/>
            <person name="Johnson P.J."/>
        </authorList>
    </citation>
    <scope>NUCLEOTIDE SEQUENCE [LARGE SCALE GENOMIC DNA]</scope>
    <source>
        <strain evidence="3">G3</strain>
    </source>
</reference>
<gene>
    <name evidence="3" type="ORF">TVAG_353630</name>
</gene>
<dbReference type="InterPro" id="IPR035965">
    <property type="entry name" value="PAS-like_dom_sf"/>
</dbReference>